<dbReference type="GO" id="GO:1990189">
    <property type="term" value="F:protein N-terminal-serine acetyltransferase activity"/>
    <property type="evidence" value="ECO:0007669"/>
    <property type="project" value="TreeGrafter"/>
</dbReference>
<dbReference type="InterPro" id="IPR016181">
    <property type="entry name" value="Acyl_CoA_acyltransferase"/>
</dbReference>
<name>A0A5C3N212_9AGAM</name>
<dbReference type="InterPro" id="IPR000182">
    <property type="entry name" value="GNAT_dom"/>
</dbReference>
<proteinExistence type="predicted"/>
<keyword evidence="3" id="KW-1185">Reference proteome</keyword>
<dbReference type="InterPro" id="IPR051908">
    <property type="entry name" value="Ribosomal_N-acetyltransferase"/>
</dbReference>
<dbReference type="GO" id="GO:0008999">
    <property type="term" value="F:protein-N-terminal-alanine acetyltransferase activity"/>
    <property type="evidence" value="ECO:0007669"/>
    <property type="project" value="TreeGrafter"/>
</dbReference>
<dbReference type="AlphaFoldDB" id="A0A5C3N212"/>
<gene>
    <name evidence="2" type="ORF">OE88DRAFT_1659193</name>
</gene>
<sequence>MSSSKVYDNLNFCFPVRELSNDRLKLTPFVPSLHASEFFKVASQSQGLYAHVSKGPWTSDQEYVDEFVQGTVQNDPGMVMFAIIDKTKPATSYDPDGTLAGTITYMNSKAGHLSTEIGWVLVLPPFQRTHVTSNAVGLLLQYALDLPEQGGLALRRVEWQTSTANVPSQRAAERMGFQKEGVVRWAMRFQHGASKGKQGNGKEVPKGRGNGDDLGRDTVLYSLCWDDWEAGGREKIQAIMDRRA</sequence>
<dbReference type="SUPFAM" id="SSF55729">
    <property type="entry name" value="Acyl-CoA N-acyltransferases (Nat)"/>
    <property type="match status" value="1"/>
</dbReference>
<evidence type="ECO:0000313" key="3">
    <source>
        <dbReference type="Proteomes" id="UP000305948"/>
    </source>
</evidence>
<feature type="domain" description="N-acetyltransferase" evidence="1">
    <location>
        <begin position="36"/>
        <end position="200"/>
    </location>
</feature>
<dbReference type="PANTHER" id="PTHR43441:SF5">
    <property type="entry name" value="FAMILY ACETYLTRANSFERASE, PUTATIVE-RELATED"/>
    <property type="match status" value="1"/>
</dbReference>
<protein>
    <submittedName>
        <fullName evidence="2">GNAT family acetyltransferase</fullName>
    </submittedName>
</protein>
<dbReference type="OrthoDB" id="41238at2759"/>
<evidence type="ECO:0000313" key="2">
    <source>
        <dbReference type="EMBL" id="TFK51297.1"/>
    </source>
</evidence>
<organism evidence="2 3">
    <name type="scientific">Heliocybe sulcata</name>
    <dbReference type="NCBI Taxonomy" id="5364"/>
    <lineage>
        <taxon>Eukaryota</taxon>
        <taxon>Fungi</taxon>
        <taxon>Dikarya</taxon>
        <taxon>Basidiomycota</taxon>
        <taxon>Agaricomycotina</taxon>
        <taxon>Agaricomycetes</taxon>
        <taxon>Gloeophyllales</taxon>
        <taxon>Gloeophyllaceae</taxon>
        <taxon>Heliocybe</taxon>
    </lineage>
</organism>
<dbReference type="EMBL" id="ML213511">
    <property type="protein sequence ID" value="TFK51297.1"/>
    <property type="molecule type" value="Genomic_DNA"/>
</dbReference>
<dbReference type="PROSITE" id="PS51186">
    <property type="entry name" value="GNAT"/>
    <property type="match status" value="1"/>
</dbReference>
<dbReference type="Proteomes" id="UP000305948">
    <property type="component" value="Unassembled WGS sequence"/>
</dbReference>
<reference evidence="2 3" key="1">
    <citation type="journal article" date="2019" name="Nat. Ecol. Evol.">
        <title>Megaphylogeny resolves global patterns of mushroom evolution.</title>
        <authorList>
            <person name="Varga T."/>
            <person name="Krizsan K."/>
            <person name="Foldi C."/>
            <person name="Dima B."/>
            <person name="Sanchez-Garcia M."/>
            <person name="Sanchez-Ramirez S."/>
            <person name="Szollosi G.J."/>
            <person name="Szarkandi J.G."/>
            <person name="Papp V."/>
            <person name="Albert L."/>
            <person name="Andreopoulos W."/>
            <person name="Angelini C."/>
            <person name="Antonin V."/>
            <person name="Barry K.W."/>
            <person name="Bougher N.L."/>
            <person name="Buchanan P."/>
            <person name="Buyck B."/>
            <person name="Bense V."/>
            <person name="Catcheside P."/>
            <person name="Chovatia M."/>
            <person name="Cooper J."/>
            <person name="Damon W."/>
            <person name="Desjardin D."/>
            <person name="Finy P."/>
            <person name="Geml J."/>
            <person name="Haridas S."/>
            <person name="Hughes K."/>
            <person name="Justo A."/>
            <person name="Karasinski D."/>
            <person name="Kautmanova I."/>
            <person name="Kiss B."/>
            <person name="Kocsube S."/>
            <person name="Kotiranta H."/>
            <person name="LaButti K.M."/>
            <person name="Lechner B.E."/>
            <person name="Liimatainen K."/>
            <person name="Lipzen A."/>
            <person name="Lukacs Z."/>
            <person name="Mihaltcheva S."/>
            <person name="Morgado L.N."/>
            <person name="Niskanen T."/>
            <person name="Noordeloos M.E."/>
            <person name="Ohm R.A."/>
            <person name="Ortiz-Santana B."/>
            <person name="Ovrebo C."/>
            <person name="Racz N."/>
            <person name="Riley R."/>
            <person name="Savchenko A."/>
            <person name="Shiryaev A."/>
            <person name="Soop K."/>
            <person name="Spirin V."/>
            <person name="Szebenyi C."/>
            <person name="Tomsovsky M."/>
            <person name="Tulloss R.E."/>
            <person name="Uehling J."/>
            <person name="Grigoriev I.V."/>
            <person name="Vagvolgyi C."/>
            <person name="Papp T."/>
            <person name="Martin F.M."/>
            <person name="Miettinen O."/>
            <person name="Hibbett D.S."/>
            <person name="Nagy L.G."/>
        </authorList>
    </citation>
    <scope>NUCLEOTIDE SEQUENCE [LARGE SCALE GENOMIC DNA]</scope>
    <source>
        <strain evidence="2 3">OMC1185</strain>
    </source>
</reference>
<dbReference type="Gene3D" id="3.40.630.30">
    <property type="match status" value="1"/>
</dbReference>
<dbReference type="PANTHER" id="PTHR43441">
    <property type="entry name" value="RIBOSOMAL-PROTEIN-SERINE ACETYLTRANSFERASE"/>
    <property type="match status" value="1"/>
</dbReference>
<dbReference type="Pfam" id="PF13302">
    <property type="entry name" value="Acetyltransf_3"/>
    <property type="match status" value="1"/>
</dbReference>
<keyword evidence="2" id="KW-0808">Transferase</keyword>
<evidence type="ECO:0000259" key="1">
    <source>
        <dbReference type="PROSITE" id="PS51186"/>
    </source>
</evidence>
<accession>A0A5C3N212</accession>